<dbReference type="EC" id="6.3.2.2" evidence="1"/>
<dbReference type="GO" id="GO:0006750">
    <property type="term" value="P:glutathione biosynthetic process"/>
    <property type="evidence" value="ECO:0007669"/>
    <property type="project" value="InterPro"/>
</dbReference>
<name>A0A074IRW5_STRSL</name>
<keyword evidence="4" id="KW-0067">ATP-binding</keyword>
<evidence type="ECO:0000313" key="6">
    <source>
        <dbReference type="EMBL" id="KEO42937.1"/>
    </source>
</evidence>
<evidence type="ECO:0000256" key="1">
    <source>
        <dbReference type="ARBA" id="ARBA00012220"/>
    </source>
</evidence>
<dbReference type="InterPro" id="IPR006336">
    <property type="entry name" value="GCS2"/>
</dbReference>
<evidence type="ECO:0000256" key="5">
    <source>
        <dbReference type="ARBA" id="ARBA00048819"/>
    </source>
</evidence>
<organism evidence="6 8">
    <name type="scientific">Streptococcus salivarius</name>
    <dbReference type="NCBI Taxonomy" id="1304"/>
    <lineage>
        <taxon>Bacteria</taxon>
        <taxon>Bacillati</taxon>
        <taxon>Bacillota</taxon>
        <taxon>Bacilli</taxon>
        <taxon>Lactobacillales</taxon>
        <taxon>Streptococcaceae</taxon>
        <taxon>Streptococcus</taxon>
    </lineage>
</organism>
<dbReference type="Proteomes" id="UP000027855">
    <property type="component" value="Unassembled WGS sequence"/>
</dbReference>
<protein>
    <recommendedName>
        <fullName evidence="1">glutamate--cysteine ligase</fullName>
        <ecNumber evidence="1">6.3.2.2</ecNumber>
    </recommendedName>
</protein>
<dbReference type="Proteomes" id="UP000422997">
    <property type="component" value="Chromosome"/>
</dbReference>
<dbReference type="GO" id="GO:0004812">
    <property type="term" value="F:aminoacyl-tRNA ligase activity"/>
    <property type="evidence" value="ECO:0007669"/>
    <property type="project" value="UniProtKB-KW"/>
</dbReference>
<dbReference type="EMBL" id="JJMT01000040">
    <property type="protein sequence ID" value="KEO42937.1"/>
    <property type="molecule type" value="Genomic_DNA"/>
</dbReference>
<dbReference type="PANTHER" id="PTHR34378:SF1">
    <property type="entry name" value="GLUTAMATE--CYSTEINE LIGASE, CHLOROPLASTIC"/>
    <property type="match status" value="1"/>
</dbReference>
<comment type="catalytic activity">
    <reaction evidence="5">
        <text>L-cysteine + L-glutamate + ATP = gamma-L-glutamyl-L-cysteine + ADP + phosphate + H(+)</text>
        <dbReference type="Rhea" id="RHEA:13285"/>
        <dbReference type="ChEBI" id="CHEBI:15378"/>
        <dbReference type="ChEBI" id="CHEBI:29985"/>
        <dbReference type="ChEBI" id="CHEBI:30616"/>
        <dbReference type="ChEBI" id="CHEBI:35235"/>
        <dbReference type="ChEBI" id="CHEBI:43474"/>
        <dbReference type="ChEBI" id="CHEBI:58173"/>
        <dbReference type="ChEBI" id="CHEBI:456216"/>
        <dbReference type="EC" id="6.3.2.2"/>
    </reaction>
</comment>
<dbReference type="Pfam" id="PF04107">
    <property type="entry name" value="GCS2"/>
    <property type="match status" value="1"/>
</dbReference>
<keyword evidence="2" id="KW-0436">Ligase</keyword>
<sequence length="431" mass="49793">MTTAKELLKQRYYEPIKEQPELFVGIELEYPVVNLSGNATDVSLTKQLLVYLLDNFDFQADKYDSYNNPIQLIDKASGDMILFEVSYNTIEFAFAKAERISEVEERLDTYLSIIQSYLQNHNHELQGWGVNPNWAKNDNRPVKSPRYEMLMDFLELSKAKNDPFFHDYPEYASFICGSQVQLDVSKTSYLRVLNAFNQIEGPKAVLLANSEFWDSDWDLALSRDVFWENSMHGVFEENAGVFPKVFKNEDDYFSYLSETAIFTAKRGDETYYFEPIRAKDYLSMPSIKAHSIRGQVVTIEPSEEDFKTHRSYQFQDLTTRGTIEFRSVCTQPFSSTFAPAAFHLGLLVNLVNLENILNDSPFFEAFDYDYPRIRRLFSKKDISATDLKMILPLTESLLSCAEDGLKSRGFGEEVYLAPLREKLDRLNKSLA</sequence>
<keyword evidence="6" id="KW-0030">Aminoacyl-tRNA synthetase</keyword>
<dbReference type="GO" id="GO:0004357">
    <property type="term" value="F:glutamate-cysteine ligase activity"/>
    <property type="evidence" value="ECO:0007669"/>
    <property type="project" value="InterPro"/>
</dbReference>
<reference evidence="7 9" key="2">
    <citation type="submission" date="2016-11" db="EMBL/GenBank/DDBJ databases">
        <title>The potential of Streptococcus salivarius to inhibit the production of volatile sulphur compounds in the oral cavity.</title>
        <authorList>
            <person name="Sun L."/>
            <person name="Li Z."/>
            <person name="Jin D."/>
            <person name="Zhao H."/>
        </authorList>
    </citation>
    <scope>NUCLEOTIDE SEQUENCE [LARGE SCALE GENOMIC DNA]</scope>
    <source>
        <strain evidence="7 9">ICDC2</strain>
    </source>
</reference>
<dbReference type="EMBL" id="CP018187">
    <property type="protein sequence ID" value="QGU81416.1"/>
    <property type="molecule type" value="Genomic_DNA"/>
</dbReference>
<accession>A0A074IRW5</accession>
<evidence type="ECO:0000313" key="9">
    <source>
        <dbReference type="Proteomes" id="UP000422997"/>
    </source>
</evidence>
<dbReference type="SUPFAM" id="SSF55931">
    <property type="entry name" value="Glutamine synthetase/guanido kinase"/>
    <property type="match status" value="1"/>
</dbReference>
<dbReference type="RefSeq" id="WP_037604092.1">
    <property type="nucleotide sequence ID" value="NZ_CP018187.1"/>
</dbReference>
<dbReference type="Gene3D" id="3.30.590.20">
    <property type="match status" value="1"/>
</dbReference>
<dbReference type="InterPro" id="IPR014746">
    <property type="entry name" value="Gln_synth/guanido_kin_cat_dom"/>
</dbReference>
<gene>
    <name evidence="7" type="ORF">BSR19_10000</name>
    <name evidence="6" type="ORF">DL07_08680</name>
</gene>
<evidence type="ECO:0000256" key="2">
    <source>
        <dbReference type="ARBA" id="ARBA00022598"/>
    </source>
</evidence>
<evidence type="ECO:0000313" key="7">
    <source>
        <dbReference type="EMBL" id="QGU81416.1"/>
    </source>
</evidence>
<evidence type="ECO:0000256" key="3">
    <source>
        <dbReference type="ARBA" id="ARBA00022741"/>
    </source>
</evidence>
<evidence type="ECO:0000256" key="4">
    <source>
        <dbReference type="ARBA" id="ARBA00022840"/>
    </source>
</evidence>
<reference evidence="6 8" key="1">
    <citation type="submission" date="2014-04" db="EMBL/GenBank/DDBJ databases">
        <title>Variable characteristics of bacteriocin-producing Streptococcus salivarius strains isolated from Malaysian subjects.</title>
        <authorList>
            <person name="Philip K."/>
            <person name="Barbour A."/>
        </authorList>
    </citation>
    <scope>NUCLEOTIDE SEQUENCE [LARGE SCALE GENOMIC DNA]</scope>
    <source>
        <strain evidence="6 8">NU10</strain>
    </source>
</reference>
<keyword evidence="3" id="KW-0547">Nucleotide-binding</keyword>
<dbReference type="AlphaFoldDB" id="A0A074IRW5"/>
<dbReference type="InterPro" id="IPR035434">
    <property type="entry name" value="GCL_bact_plant"/>
</dbReference>
<proteinExistence type="predicted"/>
<evidence type="ECO:0000313" key="8">
    <source>
        <dbReference type="Proteomes" id="UP000027855"/>
    </source>
</evidence>
<dbReference type="GO" id="GO:0005524">
    <property type="term" value="F:ATP binding"/>
    <property type="evidence" value="ECO:0007669"/>
    <property type="project" value="UniProtKB-KW"/>
</dbReference>
<dbReference type="PANTHER" id="PTHR34378">
    <property type="entry name" value="GLUTAMATE--CYSTEINE LIGASE, CHLOROPLASTIC"/>
    <property type="match status" value="1"/>
</dbReference>